<dbReference type="InterPro" id="IPR016163">
    <property type="entry name" value="Ald_DH_C"/>
</dbReference>
<dbReference type="EMBL" id="JALHLF010000012">
    <property type="protein sequence ID" value="MCJ2182148.1"/>
    <property type="molecule type" value="Genomic_DNA"/>
</dbReference>
<proteinExistence type="inferred from homology"/>
<dbReference type="InterPro" id="IPR016160">
    <property type="entry name" value="Ald_DH_CS_CYS"/>
</dbReference>
<dbReference type="Proteomes" id="UP001162881">
    <property type="component" value="Unassembled WGS sequence"/>
</dbReference>
<dbReference type="CDD" id="cd07103">
    <property type="entry name" value="ALDH_F5_SSADH_GabD"/>
    <property type="match status" value="1"/>
</dbReference>
<dbReference type="PANTHER" id="PTHR43353">
    <property type="entry name" value="SUCCINATE-SEMIALDEHYDE DEHYDROGENASE, MITOCHONDRIAL"/>
    <property type="match status" value="1"/>
</dbReference>
<evidence type="ECO:0000313" key="7">
    <source>
        <dbReference type="Proteomes" id="UP001162881"/>
    </source>
</evidence>
<reference evidence="6" key="1">
    <citation type="submission" date="2022-03" db="EMBL/GenBank/DDBJ databases">
        <title>Identification of a novel bacterium isolated from mangrove sediments.</title>
        <authorList>
            <person name="Pan X."/>
        </authorList>
    </citation>
    <scope>NUCLEOTIDE SEQUENCE</scope>
    <source>
        <strain evidence="6">B1949</strain>
    </source>
</reference>
<dbReference type="InterPro" id="IPR015590">
    <property type="entry name" value="Aldehyde_DH_dom"/>
</dbReference>
<evidence type="ECO:0000256" key="3">
    <source>
        <dbReference type="PROSITE-ProRule" id="PRU10007"/>
    </source>
</evidence>
<evidence type="ECO:0000313" key="6">
    <source>
        <dbReference type="EMBL" id="MCJ2182148.1"/>
    </source>
</evidence>
<comment type="caution">
    <text evidence="6">The sequence shown here is derived from an EMBL/GenBank/DDBJ whole genome shotgun (WGS) entry which is preliminary data.</text>
</comment>
<dbReference type="SUPFAM" id="SSF53720">
    <property type="entry name" value="ALDH-like"/>
    <property type="match status" value="1"/>
</dbReference>
<dbReference type="InterPro" id="IPR016162">
    <property type="entry name" value="Ald_DH_N"/>
</dbReference>
<evidence type="ECO:0000256" key="1">
    <source>
        <dbReference type="ARBA" id="ARBA00009986"/>
    </source>
</evidence>
<keyword evidence="7" id="KW-1185">Reference proteome</keyword>
<dbReference type="RefSeq" id="WP_244017853.1">
    <property type="nucleotide sequence ID" value="NZ_JALHLF010000012.1"/>
</dbReference>
<dbReference type="PROSITE" id="PS00070">
    <property type="entry name" value="ALDEHYDE_DEHYDR_CYS"/>
    <property type="match status" value="1"/>
</dbReference>
<protein>
    <submittedName>
        <fullName evidence="6">NAD-dependent succinate-semialdehyde dehydrogenase</fullName>
    </submittedName>
</protein>
<accession>A0ABT0BBB9</accession>
<dbReference type="PANTHER" id="PTHR43353:SF5">
    <property type="entry name" value="SUCCINATE-SEMIALDEHYDE DEHYDROGENASE, MITOCHONDRIAL"/>
    <property type="match status" value="1"/>
</dbReference>
<dbReference type="InterPro" id="IPR016161">
    <property type="entry name" value="Ald_DH/histidinol_DH"/>
</dbReference>
<organism evidence="6 7">
    <name type="scientific">Novosphingobium organovorum</name>
    <dbReference type="NCBI Taxonomy" id="2930092"/>
    <lineage>
        <taxon>Bacteria</taxon>
        <taxon>Pseudomonadati</taxon>
        <taxon>Pseudomonadota</taxon>
        <taxon>Alphaproteobacteria</taxon>
        <taxon>Sphingomonadales</taxon>
        <taxon>Sphingomonadaceae</taxon>
        <taxon>Novosphingobium</taxon>
    </lineage>
</organism>
<evidence type="ECO:0000256" key="4">
    <source>
        <dbReference type="RuleBase" id="RU003345"/>
    </source>
</evidence>
<dbReference type="Gene3D" id="3.40.309.10">
    <property type="entry name" value="Aldehyde Dehydrogenase, Chain A, domain 2"/>
    <property type="match status" value="1"/>
</dbReference>
<feature type="active site" evidence="3">
    <location>
        <position position="256"/>
    </location>
</feature>
<dbReference type="Pfam" id="PF00171">
    <property type="entry name" value="Aldedh"/>
    <property type="match status" value="1"/>
</dbReference>
<comment type="similarity">
    <text evidence="1 4">Belongs to the aldehyde dehydrogenase family.</text>
</comment>
<evidence type="ECO:0000256" key="2">
    <source>
        <dbReference type="ARBA" id="ARBA00023002"/>
    </source>
</evidence>
<keyword evidence="2 4" id="KW-0560">Oxidoreductase</keyword>
<gene>
    <name evidence="6" type="ORF">MTR62_05460</name>
</gene>
<evidence type="ECO:0000259" key="5">
    <source>
        <dbReference type="Pfam" id="PF00171"/>
    </source>
</evidence>
<sequence length="487" mass="50669">MGTRVPDAPALRREAAFVDGAWIAAERTITVTDPADGSVVGTVPDLGPEETGRAVDAAVRAQAQWKGVSAKARGAILRKWSDLMLGNAEALARLLTREQGKPLAEARGEVAYAAAFLEWFGEEARRINGETIPPPSPDRRLAVRRDPVGVVAAITPWNFPLAMLTRKAGPALAAGCTMVLKPSELTPFSALALAALGEEAGVPPGVFNVVTGQAGPIGDILTGDPRIAKFTFTGSTKVGKMLAARCMASVKRVSLELGGNAPFLVFDDADVDAAVDGALLAKFRNSGQTCVCANRFYVQDGIYEAFAERLAARVAGLVVGAGLAGPSDQGPLIDARAQRTCAAHVADAVAGGGRVLVGGRPGDGPGTFFAPTVIRDVAQGALLTREETFGPIAGLIRFTREDEAIALANATRAGLAGYVFTRDLDRSIRVTEALEYGMVGLNTGAISSEVAPFGGIKESGLGREGSRHGIDDYVELKLVCTAVAPAR</sequence>
<feature type="domain" description="Aldehyde dehydrogenase" evidence="5">
    <location>
        <begin position="22"/>
        <end position="479"/>
    </location>
</feature>
<dbReference type="InterPro" id="IPR050740">
    <property type="entry name" value="Aldehyde_DH_Superfamily"/>
</dbReference>
<dbReference type="Gene3D" id="3.40.605.10">
    <property type="entry name" value="Aldehyde Dehydrogenase, Chain A, domain 1"/>
    <property type="match status" value="1"/>
</dbReference>
<dbReference type="InterPro" id="IPR029510">
    <property type="entry name" value="Ald_DH_CS_GLU"/>
</dbReference>
<name>A0ABT0BBB9_9SPHN</name>
<dbReference type="PROSITE" id="PS00687">
    <property type="entry name" value="ALDEHYDE_DEHYDR_GLU"/>
    <property type="match status" value="1"/>
</dbReference>